<sequence>MKLIYIQIWWYGAPQPNNHRKERRPNTSPHSRAPFAASSPPNNNSVMGQVKILKCGEQLMKPVPPINKAKPKDVVTDRKDVDLGLTDRIPRW</sequence>
<protein>
    <submittedName>
        <fullName evidence="2">Uncharacterized protein</fullName>
    </submittedName>
</protein>
<dbReference type="AlphaFoldDB" id="A0A9Q0F3C0"/>
<dbReference type="OrthoDB" id="1113087at2759"/>
<keyword evidence="3" id="KW-1185">Reference proteome</keyword>
<evidence type="ECO:0000313" key="2">
    <source>
        <dbReference type="EMBL" id="KAJ4823887.1"/>
    </source>
</evidence>
<evidence type="ECO:0000256" key="1">
    <source>
        <dbReference type="SAM" id="MobiDB-lite"/>
    </source>
</evidence>
<dbReference type="Proteomes" id="UP001141552">
    <property type="component" value="Unassembled WGS sequence"/>
</dbReference>
<name>A0A9Q0F3C0_9ROSI</name>
<feature type="region of interest" description="Disordered" evidence="1">
    <location>
        <begin position="15"/>
        <end position="47"/>
    </location>
</feature>
<gene>
    <name evidence="2" type="ORF">Tsubulata_010480</name>
</gene>
<reference evidence="2" key="1">
    <citation type="submission" date="2022-02" db="EMBL/GenBank/DDBJ databases">
        <authorList>
            <person name="Henning P.M."/>
            <person name="McCubbin A.G."/>
            <person name="Shore J.S."/>
        </authorList>
    </citation>
    <scope>NUCLEOTIDE SEQUENCE</scope>
    <source>
        <strain evidence="2">F60SS</strain>
        <tissue evidence="2">Leaves</tissue>
    </source>
</reference>
<proteinExistence type="predicted"/>
<organism evidence="2 3">
    <name type="scientific">Turnera subulata</name>
    <dbReference type="NCBI Taxonomy" id="218843"/>
    <lineage>
        <taxon>Eukaryota</taxon>
        <taxon>Viridiplantae</taxon>
        <taxon>Streptophyta</taxon>
        <taxon>Embryophyta</taxon>
        <taxon>Tracheophyta</taxon>
        <taxon>Spermatophyta</taxon>
        <taxon>Magnoliopsida</taxon>
        <taxon>eudicotyledons</taxon>
        <taxon>Gunneridae</taxon>
        <taxon>Pentapetalae</taxon>
        <taxon>rosids</taxon>
        <taxon>fabids</taxon>
        <taxon>Malpighiales</taxon>
        <taxon>Passifloraceae</taxon>
        <taxon>Turnera</taxon>
    </lineage>
</organism>
<accession>A0A9Q0F3C0</accession>
<dbReference type="EMBL" id="JAKUCV010007332">
    <property type="protein sequence ID" value="KAJ4823887.1"/>
    <property type="molecule type" value="Genomic_DNA"/>
</dbReference>
<comment type="caution">
    <text evidence="2">The sequence shown here is derived from an EMBL/GenBank/DDBJ whole genome shotgun (WGS) entry which is preliminary data.</text>
</comment>
<evidence type="ECO:0000313" key="3">
    <source>
        <dbReference type="Proteomes" id="UP001141552"/>
    </source>
</evidence>
<reference evidence="2" key="2">
    <citation type="journal article" date="2023" name="Plants (Basel)">
        <title>Annotation of the Turnera subulata (Passifloraceae) Draft Genome Reveals the S-Locus Evolved after the Divergence of Turneroideae from Passifloroideae in a Stepwise Manner.</title>
        <authorList>
            <person name="Henning P.M."/>
            <person name="Roalson E.H."/>
            <person name="Mir W."/>
            <person name="McCubbin A.G."/>
            <person name="Shore J.S."/>
        </authorList>
    </citation>
    <scope>NUCLEOTIDE SEQUENCE</scope>
    <source>
        <strain evidence="2">F60SS</strain>
    </source>
</reference>